<comment type="caution">
    <text evidence="3">The sequence shown here is derived from an EMBL/GenBank/DDBJ whole genome shotgun (WGS) entry which is preliminary data.</text>
</comment>
<organism evidence="3">
    <name type="scientific">hydrocarbon metagenome</name>
    <dbReference type="NCBI Taxonomy" id="938273"/>
    <lineage>
        <taxon>unclassified sequences</taxon>
        <taxon>metagenomes</taxon>
        <taxon>ecological metagenomes</taxon>
    </lineage>
</organism>
<gene>
    <name evidence="3" type="ORF">ASZ90_016974</name>
</gene>
<sequence length="631" mass="66573">MDTPSGWDTGAVSPAGNRLYPAGTYTARMDFNVNRMEDNLRGVPGVFLPSPVQITLASERVAITTGTPMVTRGNPFAVTITGIPGASYYLWVRNTGGMSGSPGSQPPMITPNQAGVEMDPEAGPYTIGSYAISTRQGATIRDDVPGAPVNGTRYYALVTLPSTGVRTVQWQTTVSTDVRQYMIQAEHRSRDRVLSDDVAVQVVRGSVSVITGPPRFTYLGEQVVLSGTNTESDTVYLFMTGPNLPSGGGSLTNPRSAVITGQPQTFTQVGVNPDNTWEYKWQTGGLGVDAGSYTVYAVASPNSRNNLVNIPFTTTAISFARPFVTTGTPRAVVARGDPVEIYGTATGRPYPGVAIWVFGPNRFIYSTADVNSDSTYSWKLPEAETSQLAPGQYFGLVQHPGYTDTFGVYPDPSRQLVLSIYPVPGSVLFRVGGQGALMSGQAADALIRALASPFIDDTYTTVQFLLVNPQIVVQPIGQRVVGESFVVAGTTNLAPGNRLLVEVTSQQFGPTPKDMPGAFSGASGTVTVQAGPEGLNTWMFPLATAAFVPDTYLVQVTGVTVQGASGTSVFTLSAVTPTPTPTPPITVPTSPPTTVPTPTPTPTPASLPGILVLGAIGVIVVLYGMQNKRRL</sequence>
<feature type="transmembrane region" description="Helical" evidence="2">
    <location>
        <begin position="605"/>
        <end position="625"/>
    </location>
</feature>
<evidence type="ECO:0000313" key="3">
    <source>
        <dbReference type="EMBL" id="KUG05590.1"/>
    </source>
</evidence>
<dbReference type="NCBIfam" id="NF041431">
    <property type="entry name" value="S_layer_MEMAR"/>
    <property type="match status" value="1"/>
</dbReference>
<evidence type="ECO:0000256" key="1">
    <source>
        <dbReference type="SAM" id="MobiDB-lite"/>
    </source>
</evidence>
<keyword evidence="2" id="KW-1133">Transmembrane helix</keyword>
<protein>
    <recommendedName>
        <fullName evidence="4">DUF3821 domain-containing protein</fullName>
    </recommendedName>
</protein>
<name>A0A0W8EAV4_9ZZZZ</name>
<accession>A0A0W8EAV4</accession>
<proteinExistence type="predicted"/>
<reference evidence="3" key="1">
    <citation type="journal article" date="2015" name="Proc. Natl. Acad. Sci. U.S.A.">
        <title>Networks of energetic and metabolic interactions define dynamics in microbial communities.</title>
        <authorList>
            <person name="Embree M."/>
            <person name="Liu J.K."/>
            <person name="Al-Bassam M.M."/>
            <person name="Zengler K."/>
        </authorList>
    </citation>
    <scope>NUCLEOTIDE SEQUENCE</scope>
</reference>
<evidence type="ECO:0008006" key="4">
    <source>
        <dbReference type="Google" id="ProtNLM"/>
    </source>
</evidence>
<keyword evidence="2" id="KW-0812">Transmembrane</keyword>
<keyword evidence="2" id="KW-0472">Membrane</keyword>
<feature type="region of interest" description="Disordered" evidence="1">
    <location>
        <begin position="580"/>
        <end position="602"/>
    </location>
</feature>
<evidence type="ECO:0000256" key="2">
    <source>
        <dbReference type="SAM" id="Phobius"/>
    </source>
</evidence>
<dbReference type="EMBL" id="LNQE01001798">
    <property type="protein sequence ID" value="KUG05590.1"/>
    <property type="molecule type" value="Genomic_DNA"/>
</dbReference>
<dbReference type="AlphaFoldDB" id="A0A0W8EAV4"/>